<keyword evidence="1" id="KW-0732">Signal</keyword>
<protein>
    <recommendedName>
        <fullName evidence="4">DUF930 domain-containing protein</fullName>
    </recommendedName>
</protein>
<dbReference type="KEGG" id="vgo:GJW-30_1_03742"/>
<dbReference type="EMBL" id="AP014946">
    <property type="protein sequence ID" value="BAT61185.1"/>
    <property type="molecule type" value="Genomic_DNA"/>
</dbReference>
<name>A0A0S3PZ39_9BRAD</name>
<dbReference type="AlphaFoldDB" id="A0A0S3PZ39"/>
<gene>
    <name evidence="2" type="ORF">GJW-30_1_03742</name>
</gene>
<feature type="signal peptide" evidence="1">
    <location>
        <begin position="1"/>
        <end position="23"/>
    </location>
</feature>
<reference evidence="2 3" key="1">
    <citation type="submission" date="2015-08" db="EMBL/GenBank/DDBJ databases">
        <title>Investigation of the bacterial diversity of lava forest soil.</title>
        <authorList>
            <person name="Lee J.S."/>
        </authorList>
    </citation>
    <scope>NUCLEOTIDE SEQUENCE [LARGE SCALE GENOMIC DNA]</scope>
    <source>
        <strain evidence="2 3">GJW-30</strain>
    </source>
</reference>
<dbReference type="Pfam" id="PF06059">
    <property type="entry name" value="DUF930"/>
    <property type="match status" value="1"/>
</dbReference>
<sequence>MKSIVWTLALCIPLTLLAGALHAADRRAQAALKKMDPESRLTQVCDLEAMNRIARDGTPHRPDRAMVDQLGEPKRNGHSLRGTGGAFRSKGEWYRFSFSCDAASDHMSVLSFEYKIGNKVERKEWATLGLF</sequence>
<dbReference type="Proteomes" id="UP000236884">
    <property type="component" value="Chromosome"/>
</dbReference>
<dbReference type="RefSeq" id="WP_096357916.1">
    <property type="nucleotide sequence ID" value="NZ_AP014946.1"/>
</dbReference>
<organism evidence="2 3">
    <name type="scientific">Variibacter gotjawalensis</name>
    <dbReference type="NCBI Taxonomy" id="1333996"/>
    <lineage>
        <taxon>Bacteria</taxon>
        <taxon>Pseudomonadati</taxon>
        <taxon>Pseudomonadota</taxon>
        <taxon>Alphaproteobacteria</taxon>
        <taxon>Hyphomicrobiales</taxon>
        <taxon>Nitrobacteraceae</taxon>
        <taxon>Variibacter</taxon>
    </lineage>
</organism>
<evidence type="ECO:0000313" key="2">
    <source>
        <dbReference type="EMBL" id="BAT61185.1"/>
    </source>
</evidence>
<dbReference type="OrthoDB" id="9804158at2"/>
<accession>A0A0S3PZ39</accession>
<evidence type="ECO:0000313" key="3">
    <source>
        <dbReference type="Proteomes" id="UP000236884"/>
    </source>
</evidence>
<keyword evidence="3" id="KW-1185">Reference proteome</keyword>
<evidence type="ECO:0008006" key="4">
    <source>
        <dbReference type="Google" id="ProtNLM"/>
    </source>
</evidence>
<dbReference type="InterPro" id="IPR009273">
    <property type="entry name" value="DUF930"/>
</dbReference>
<proteinExistence type="predicted"/>
<feature type="chain" id="PRO_5006616020" description="DUF930 domain-containing protein" evidence="1">
    <location>
        <begin position="24"/>
        <end position="131"/>
    </location>
</feature>
<evidence type="ECO:0000256" key="1">
    <source>
        <dbReference type="SAM" id="SignalP"/>
    </source>
</evidence>